<dbReference type="Proteomes" id="UP000289738">
    <property type="component" value="Chromosome A08"/>
</dbReference>
<dbReference type="SMR" id="A0A445BZG4"/>
<dbReference type="OrthoDB" id="3501663at2759"/>
<feature type="domain" description="Amidohydrolase 3" evidence="1">
    <location>
        <begin position="95"/>
        <end position="579"/>
    </location>
</feature>
<reference evidence="2 3" key="1">
    <citation type="submission" date="2019-01" db="EMBL/GenBank/DDBJ databases">
        <title>Sequencing of cultivated peanut Arachis hypogaea provides insights into genome evolution and oil improvement.</title>
        <authorList>
            <person name="Chen X."/>
        </authorList>
    </citation>
    <scope>NUCLEOTIDE SEQUENCE [LARGE SCALE GENOMIC DNA]</scope>
    <source>
        <strain evidence="3">cv. Fuhuasheng</strain>
        <tissue evidence="2">Leaves</tissue>
    </source>
</reference>
<dbReference type="EMBL" id="SDMP01000008">
    <property type="protein sequence ID" value="RYR44149.1"/>
    <property type="molecule type" value="Genomic_DNA"/>
</dbReference>
<organism evidence="2 3">
    <name type="scientific">Arachis hypogaea</name>
    <name type="common">Peanut</name>
    <dbReference type="NCBI Taxonomy" id="3818"/>
    <lineage>
        <taxon>Eukaryota</taxon>
        <taxon>Viridiplantae</taxon>
        <taxon>Streptophyta</taxon>
        <taxon>Embryophyta</taxon>
        <taxon>Tracheophyta</taxon>
        <taxon>Spermatophyta</taxon>
        <taxon>Magnoliopsida</taxon>
        <taxon>eudicotyledons</taxon>
        <taxon>Gunneridae</taxon>
        <taxon>Pentapetalae</taxon>
        <taxon>rosids</taxon>
        <taxon>fabids</taxon>
        <taxon>Fabales</taxon>
        <taxon>Fabaceae</taxon>
        <taxon>Papilionoideae</taxon>
        <taxon>50 kb inversion clade</taxon>
        <taxon>dalbergioids sensu lato</taxon>
        <taxon>Dalbergieae</taxon>
        <taxon>Pterocarpus clade</taxon>
        <taxon>Arachis</taxon>
    </lineage>
</organism>
<evidence type="ECO:0000313" key="2">
    <source>
        <dbReference type="EMBL" id="RYR44149.1"/>
    </source>
</evidence>
<dbReference type="CDD" id="cd01300">
    <property type="entry name" value="YtcJ_like"/>
    <property type="match status" value="1"/>
</dbReference>
<dbReference type="InterPro" id="IPR033932">
    <property type="entry name" value="YtcJ-like"/>
</dbReference>
<dbReference type="Gene3D" id="2.30.40.10">
    <property type="entry name" value="Urease, subunit C, domain 1"/>
    <property type="match status" value="1"/>
</dbReference>
<proteinExistence type="predicted"/>
<keyword evidence="3" id="KW-1185">Reference proteome</keyword>
<dbReference type="Gramene" id="arahy.Tifrunner.gnm2.ann2.Ah08g287700.1">
    <property type="protein sequence ID" value="arahy.Tifrunner.gnm2.ann2.Ah08g287700.1-CDS"/>
    <property type="gene ID" value="arahy.Tifrunner.gnm2.ann2.Ah08g287700"/>
</dbReference>
<gene>
    <name evidence="2" type="ORF">Ahy_A08g040530</name>
</gene>
<evidence type="ECO:0000259" key="1">
    <source>
        <dbReference type="Pfam" id="PF07969"/>
    </source>
</evidence>
<dbReference type="STRING" id="3818.A0A445BZG4"/>
<comment type="caution">
    <text evidence="2">The sequence shown here is derived from an EMBL/GenBank/DDBJ whole genome shotgun (WGS) entry which is preliminary data.</text>
</comment>
<name>A0A445BZG4_ARAHY</name>
<sequence>MGTEECPMNSLLKLLSTAIALLSILSFSFLHPTHFLGWKALMSSQQVADLVVRNGVIYTGDDSLPFAESMAVANGRVFRVGNNSYVQELASYGTEVLDLGGKVVVPGFIDSHVHFIPGGLQMMQVDLTGVNKKDEFIRRIKDAAQSTKRGSWILGGGWNNDLWGGDLPTASWIDDFTPYNPVWLSRTDGHMGLANSVALMLCGVTNLTADPSEGTIKRTPDGEPTGLLIESAMSLVMSQIPEDLVDNRREALLRASNLALERGVTTVVDMGRYYSGTSANLSWEDFTDVYQWADSMSKMKVRVCLFFPMETWSRLVHVINKMGYALSEWVYIGGVKAFADGSLGSNSALFYEPYVDDPNNYGQQLIESEALFNMALESDLSGLQIAIHAIGDKANDLILDTYGSVASTNGPRDRRFRIEHAQHLAMGAPHRFGKQWVIASMQPDHLLNDADTARKKLGKDRADNGSYLFRSLLENNALVAFGSDWPVADINPLSGIKTAMRRQPHTWENAWIPSECISLDDAIKAYTISAARASFLDNDLGSLSPGKLADFVILTTHSWEEFAESASASIAATYISGVRAYP</sequence>
<dbReference type="Gene3D" id="3.10.310.70">
    <property type="match status" value="1"/>
</dbReference>
<dbReference type="InterPro" id="IPR032466">
    <property type="entry name" value="Metal_Hydrolase"/>
</dbReference>
<dbReference type="PANTHER" id="PTHR22642:SF2">
    <property type="entry name" value="PROTEIN LONG AFTER FAR-RED 3"/>
    <property type="match status" value="1"/>
</dbReference>
<evidence type="ECO:0000313" key="3">
    <source>
        <dbReference type="Proteomes" id="UP000289738"/>
    </source>
</evidence>
<dbReference type="Gene3D" id="3.20.20.140">
    <property type="entry name" value="Metal-dependent hydrolases"/>
    <property type="match status" value="1"/>
</dbReference>
<dbReference type="SUPFAM" id="SSF51556">
    <property type="entry name" value="Metallo-dependent hydrolases"/>
    <property type="match status" value="1"/>
</dbReference>
<dbReference type="GO" id="GO:0016810">
    <property type="term" value="F:hydrolase activity, acting on carbon-nitrogen (but not peptide) bonds"/>
    <property type="evidence" value="ECO:0007669"/>
    <property type="project" value="InterPro"/>
</dbReference>
<dbReference type="PANTHER" id="PTHR22642">
    <property type="entry name" value="IMIDAZOLONEPROPIONASE"/>
    <property type="match status" value="1"/>
</dbReference>
<dbReference type="Pfam" id="PF07969">
    <property type="entry name" value="Amidohydro_3"/>
    <property type="match status" value="1"/>
</dbReference>
<protein>
    <recommendedName>
        <fullName evidence="1">Amidohydrolase 3 domain-containing protein</fullName>
    </recommendedName>
</protein>
<dbReference type="SUPFAM" id="SSF51338">
    <property type="entry name" value="Composite domain of metallo-dependent hydrolases"/>
    <property type="match status" value="1"/>
</dbReference>
<accession>A0A445BZG4</accession>
<dbReference type="InterPro" id="IPR011059">
    <property type="entry name" value="Metal-dep_hydrolase_composite"/>
</dbReference>
<dbReference type="InterPro" id="IPR013108">
    <property type="entry name" value="Amidohydro_3"/>
</dbReference>
<dbReference type="AlphaFoldDB" id="A0A445BZG4"/>